<dbReference type="AlphaFoldDB" id="A0A2U0SA35"/>
<dbReference type="RefSeq" id="WP_116467678.1">
    <property type="nucleotide sequence ID" value="NZ_QENQ01000001.1"/>
</dbReference>
<evidence type="ECO:0000313" key="6">
    <source>
        <dbReference type="EMBL" id="PVX28226.1"/>
    </source>
</evidence>
<dbReference type="InterPro" id="IPR005119">
    <property type="entry name" value="LysR_subst-bd"/>
</dbReference>
<dbReference type="OrthoDB" id="9794694at2"/>
<comment type="similarity">
    <text evidence="1">Belongs to the LysR transcriptional regulatory family.</text>
</comment>
<dbReference type="PANTHER" id="PTHR30537">
    <property type="entry name" value="HTH-TYPE TRANSCRIPTIONAL REGULATOR"/>
    <property type="match status" value="1"/>
</dbReference>
<dbReference type="GO" id="GO:0006351">
    <property type="term" value="P:DNA-templated transcription"/>
    <property type="evidence" value="ECO:0007669"/>
    <property type="project" value="TreeGrafter"/>
</dbReference>
<protein>
    <submittedName>
        <fullName evidence="6">LysR family transcriptional regulator</fullName>
    </submittedName>
</protein>
<keyword evidence="3" id="KW-0238">DNA-binding</keyword>
<evidence type="ECO:0000256" key="4">
    <source>
        <dbReference type="ARBA" id="ARBA00023163"/>
    </source>
</evidence>
<dbReference type="InterPro" id="IPR036390">
    <property type="entry name" value="WH_DNA-bd_sf"/>
</dbReference>
<reference evidence="6 7" key="1">
    <citation type="submission" date="2018-05" db="EMBL/GenBank/DDBJ databases">
        <title>Description of Sphingomonas pokkalii sp nov, isolated from the rhizosphere of saline tolerant pokkali rice and its draft genome analysis.</title>
        <authorList>
            <person name="Menon R."/>
            <person name="Kumari S."/>
            <person name="Rameshkumar N."/>
        </authorList>
    </citation>
    <scope>NUCLEOTIDE SEQUENCE [LARGE SCALE GENOMIC DNA]</scope>
    <source>
        <strain evidence="6 7">L3B27</strain>
    </source>
</reference>
<organism evidence="6 7">
    <name type="scientific">Sphingomonas pokkalii</name>
    <dbReference type="NCBI Taxonomy" id="2175090"/>
    <lineage>
        <taxon>Bacteria</taxon>
        <taxon>Pseudomonadati</taxon>
        <taxon>Pseudomonadota</taxon>
        <taxon>Alphaproteobacteria</taxon>
        <taxon>Sphingomonadales</taxon>
        <taxon>Sphingomonadaceae</taxon>
        <taxon>Sphingomonas</taxon>
    </lineage>
</organism>
<feature type="domain" description="HTH lysR-type" evidence="5">
    <location>
        <begin position="5"/>
        <end position="62"/>
    </location>
</feature>
<accession>A0A2U0SA35</accession>
<dbReference type="InterPro" id="IPR000847">
    <property type="entry name" value="LysR_HTH_N"/>
</dbReference>
<evidence type="ECO:0000313" key="7">
    <source>
        <dbReference type="Proteomes" id="UP000245890"/>
    </source>
</evidence>
<dbReference type="EMBL" id="QENQ01000001">
    <property type="protein sequence ID" value="PVX28226.1"/>
    <property type="molecule type" value="Genomic_DNA"/>
</dbReference>
<dbReference type="GO" id="GO:0003700">
    <property type="term" value="F:DNA-binding transcription factor activity"/>
    <property type="evidence" value="ECO:0007669"/>
    <property type="project" value="InterPro"/>
</dbReference>
<keyword evidence="2" id="KW-0805">Transcription regulation</keyword>
<name>A0A2U0SA35_9SPHN</name>
<dbReference type="Proteomes" id="UP000245890">
    <property type="component" value="Unassembled WGS sequence"/>
</dbReference>
<dbReference type="PRINTS" id="PR00039">
    <property type="entry name" value="HTHLYSR"/>
</dbReference>
<dbReference type="GO" id="GO:0043565">
    <property type="term" value="F:sequence-specific DNA binding"/>
    <property type="evidence" value="ECO:0007669"/>
    <property type="project" value="TreeGrafter"/>
</dbReference>
<gene>
    <name evidence="6" type="ORF">DD559_01785</name>
</gene>
<keyword evidence="7" id="KW-1185">Reference proteome</keyword>
<evidence type="ECO:0000256" key="3">
    <source>
        <dbReference type="ARBA" id="ARBA00023125"/>
    </source>
</evidence>
<dbReference type="Pfam" id="PF03466">
    <property type="entry name" value="LysR_substrate"/>
    <property type="match status" value="1"/>
</dbReference>
<dbReference type="Gene3D" id="1.10.10.10">
    <property type="entry name" value="Winged helix-like DNA-binding domain superfamily/Winged helix DNA-binding domain"/>
    <property type="match status" value="1"/>
</dbReference>
<evidence type="ECO:0000256" key="2">
    <source>
        <dbReference type="ARBA" id="ARBA00023015"/>
    </source>
</evidence>
<dbReference type="PANTHER" id="PTHR30537:SF74">
    <property type="entry name" value="HTH-TYPE TRANSCRIPTIONAL REGULATOR TRPI"/>
    <property type="match status" value="1"/>
</dbReference>
<keyword evidence="4" id="KW-0804">Transcription</keyword>
<dbReference type="InterPro" id="IPR036388">
    <property type="entry name" value="WH-like_DNA-bd_sf"/>
</dbReference>
<comment type="caution">
    <text evidence="6">The sequence shown here is derived from an EMBL/GenBank/DDBJ whole genome shotgun (WGS) entry which is preliminary data.</text>
</comment>
<sequence>MRRLPPLTAIEAFVQVARLGSIKAAAEELALSSPALSRRVQALERFLGKPLFERRHQSLRLNDEGDRLLGLIAPALDTMADAIETMTSGTELLRLRLGVLPLYATQQLLPRLPELKRLHPELHLDVDTASHGMARLGDGLDAAIVIARDIDPGYYSRRLDRNRVHVIGARALLEGPNPVRDPTDLSRLTALVHREMPETFTAWRMAAGYPDLEPAAIDLFDSGNLMLEAAAQGLGVAFMLESHYQSARDERLVQLFDLTVESHYSYWFVCRPRALAQRPVRLFHDWLIAAMDADKLNDGPSG</sequence>
<evidence type="ECO:0000259" key="5">
    <source>
        <dbReference type="PROSITE" id="PS50931"/>
    </source>
</evidence>
<dbReference type="SUPFAM" id="SSF53850">
    <property type="entry name" value="Periplasmic binding protein-like II"/>
    <property type="match status" value="1"/>
</dbReference>
<dbReference type="Gene3D" id="3.40.190.10">
    <property type="entry name" value="Periplasmic binding protein-like II"/>
    <property type="match status" value="2"/>
</dbReference>
<dbReference type="PROSITE" id="PS50931">
    <property type="entry name" value="HTH_LYSR"/>
    <property type="match status" value="1"/>
</dbReference>
<dbReference type="SUPFAM" id="SSF46785">
    <property type="entry name" value="Winged helix' DNA-binding domain"/>
    <property type="match status" value="1"/>
</dbReference>
<dbReference type="Pfam" id="PF00126">
    <property type="entry name" value="HTH_1"/>
    <property type="match status" value="1"/>
</dbReference>
<proteinExistence type="inferred from homology"/>
<evidence type="ECO:0000256" key="1">
    <source>
        <dbReference type="ARBA" id="ARBA00009437"/>
    </source>
</evidence>
<dbReference type="InterPro" id="IPR058163">
    <property type="entry name" value="LysR-type_TF_proteobact-type"/>
</dbReference>